<dbReference type="AlphaFoldDB" id="A0A1G2KSK4"/>
<keyword evidence="2" id="KW-0812">Transmembrane</keyword>
<comment type="caution">
    <text evidence="3">The sequence shown here is derived from an EMBL/GenBank/DDBJ whole genome shotgun (WGS) entry which is preliminary data.</text>
</comment>
<keyword evidence="2" id="KW-1133">Transmembrane helix</keyword>
<proteinExistence type="predicted"/>
<organism evidence="3 4">
    <name type="scientific">Candidatus Sungbacteria bacterium RIFCSPHIGHO2_02_FULL_51_29</name>
    <dbReference type="NCBI Taxonomy" id="1802273"/>
    <lineage>
        <taxon>Bacteria</taxon>
        <taxon>Candidatus Sungiibacteriota</taxon>
    </lineage>
</organism>
<gene>
    <name evidence="3" type="ORF">A3C16_02215</name>
</gene>
<dbReference type="EMBL" id="MHQL01000036">
    <property type="protein sequence ID" value="OHA02428.1"/>
    <property type="molecule type" value="Genomic_DNA"/>
</dbReference>
<dbReference type="Proteomes" id="UP000177811">
    <property type="component" value="Unassembled WGS sequence"/>
</dbReference>
<feature type="region of interest" description="Disordered" evidence="1">
    <location>
        <begin position="221"/>
        <end position="245"/>
    </location>
</feature>
<evidence type="ECO:0000256" key="1">
    <source>
        <dbReference type="SAM" id="MobiDB-lite"/>
    </source>
</evidence>
<sequence>MDFTLGFVAGSFLAPLVLFAIASIIIICSLEYENGWFPTLVVGGAFLAFHYLLGVPVFSYIWENIGLLALYVLGYGIIGGVYSVFKWYRYSLITRERIKEVEKEFLVSKGIPGDVMSDELKLEWAEYFKSHNGYAFGGKSIENAIPQWHTHKALLLQWVTYWPWSLVWTVINDPIRRFVRFIVRQLQQVYQHITDVVYADVRKNILTPERRIQLEQKARERQAVEHEEKMRQKREEWQGGLHGKY</sequence>
<protein>
    <submittedName>
        <fullName evidence="3">Uncharacterized protein</fullName>
    </submittedName>
</protein>
<reference evidence="3 4" key="1">
    <citation type="journal article" date="2016" name="Nat. Commun.">
        <title>Thousands of microbial genomes shed light on interconnected biogeochemical processes in an aquifer system.</title>
        <authorList>
            <person name="Anantharaman K."/>
            <person name="Brown C.T."/>
            <person name="Hug L.A."/>
            <person name="Sharon I."/>
            <person name="Castelle C.J."/>
            <person name="Probst A.J."/>
            <person name="Thomas B.C."/>
            <person name="Singh A."/>
            <person name="Wilkins M.J."/>
            <person name="Karaoz U."/>
            <person name="Brodie E.L."/>
            <person name="Williams K.H."/>
            <person name="Hubbard S.S."/>
            <person name="Banfield J.F."/>
        </authorList>
    </citation>
    <scope>NUCLEOTIDE SEQUENCE [LARGE SCALE GENOMIC DNA]</scope>
</reference>
<evidence type="ECO:0000313" key="4">
    <source>
        <dbReference type="Proteomes" id="UP000177811"/>
    </source>
</evidence>
<evidence type="ECO:0000313" key="3">
    <source>
        <dbReference type="EMBL" id="OHA02428.1"/>
    </source>
</evidence>
<evidence type="ECO:0000256" key="2">
    <source>
        <dbReference type="SAM" id="Phobius"/>
    </source>
</evidence>
<feature type="transmembrane region" description="Helical" evidence="2">
    <location>
        <begin position="68"/>
        <end position="88"/>
    </location>
</feature>
<keyword evidence="2" id="KW-0472">Membrane</keyword>
<feature type="transmembrane region" description="Helical" evidence="2">
    <location>
        <begin position="40"/>
        <end position="62"/>
    </location>
</feature>
<feature type="transmembrane region" description="Helical" evidence="2">
    <location>
        <begin position="6"/>
        <end position="28"/>
    </location>
</feature>
<feature type="compositionally biased region" description="Basic and acidic residues" evidence="1">
    <location>
        <begin position="221"/>
        <end position="237"/>
    </location>
</feature>
<accession>A0A1G2KSK4</accession>
<name>A0A1G2KSK4_9BACT</name>